<dbReference type="Pfam" id="PF21983">
    <property type="entry name" value="NikA-like"/>
    <property type="match status" value="1"/>
</dbReference>
<protein>
    <submittedName>
        <fullName evidence="1">Uncharacterized protein</fullName>
    </submittedName>
</protein>
<sequence length="117" mass="12177">MAHIRLSQDEFCAVEAAAERAGLSVSAFIRSLSLEGAGLRPFLTEADRAIIGLLARDMRAIGSNLNQVARAINAGRSVGASDVANVVADARAVANTVVVELADMTQRAATARRGRSG</sequence>
<proteinExistence type="predicted"/>
<evidence type="ECO:0000313" key="2">
    <source>
        <dbReference type="Proteomes" id="UP000003250"/>
    </source>
</evidence>
<dbReference type="Proteomes" id="UP000003250">
    <property type="component" value="Unassembled WGS sequence"/>
</dbReference>
<dbReference type="AlphaFoldDB" id="H0I178"/>
<organism evidence="1 2">
    <name type="scientific">Mesorhizobium alhagi CCNWXJ12-2</name>
    <dbReference type="NCBI Taxonomy" id="1107882"/>
    <lineage>
        <taxon>Bacteria</taxon>
        <taxon>Pseudomonadati</taxon>
        <taxon>Pseudomonadota</taxon>
        <taxon>Alphaproteobacteria</taxon>
        <taxon>Hyphomicrobiales</taxon>
        <taxon>Phyllobacteriaceae</taxon>
        <taxon>Allomesorhizobium</taxon>
    </lineage>
</organism>
<name>H0I178_9HYPH</name>
<gene>
    <name evidence="1" type="ORF">MAXJ12_31077</name>
</gene>
<dbReference type="PATRIC" id="fig|1107882.3.peg.6011"/>
<reference evidence="1 2" key="1">
    <citation type="journal article" date="2012" name="J. Bacteriol.">
        <title>Draft Genome Sequence of Mesorhizobium alhagi CCNWXJ12-2T, a Novel Salt-Resistant Species Isolated from the Desert of Northwestern China.</title>
        <authorList>
            <person name="Zhou M."/>
            <person name="Chen W."/>
            <person name="Chen H."/>
            <person name="Wei G."/>
        </authorList>
    </citation>
    <scope>NUCLEOTIDE SEQUENCE [LARGE SCALE GENOMIC DNA]</scope>
    <source>
        <strain evidence="1 2">CCNWXJ12-2</strain>
    </source>
</reference>
<dbReference type="InterPro" id="IPR053842">
    <property type="entry name" value="NikA-like"/>
</dbReference>
<dbReference type="EMBL" id="AHAM01000278">
    <property type="protein sequence ID" value="EHK53240.1"/>
    <property type="molecule type" value="Genomic_DNA"/>
</dbReference>
<accession>H0I178</accession>
<keyword evidence="2" id="KW-1185">Reference proteome</keyword>
<evidence type="ECO:0000313" key="1">
    <source>
        <dbReference type="EMBL" id="EHK53240.1"/>
    </source>
</evidence>